<sequence>MGNTPARKTFWCKRIATRPLHSAAPYSRFYVCPCYNLRISRQPGISNAGLLRKLCAIPLSYNVIYHMKKALVIMQSYVNLTRSLATYSFLTFFGVILTDSV</sequence>
<evidence type="ECO:0000313" key="3">
    <source>
        <dbReference type="Proteomes" id="UP001054945"/>
    </source>
</evidence>
<keyword evidence="1" id="KW-0472">Membrane</keyword>
<accession>A0AAV4NMQ4</accession>
<evidence type="ECO:0000313" key="2">
    <source>
        <dbReference type="EMBL" id="GIX84522.1"/>
    </source>
</evidence>
<dbReference type="Proteomes" id="UP001054945">
    <property type="component" value="Unassembled WGS sequence"/>
</dbReference>
<keyword evidence="1" id="KW-1133">Transmembrane helix</keyword>
<feature type="transmembrane region" description="Helical" evidence="1">
    <location>
        <begin position="77"/>
        <end position="97"/>
    </location>
</feature>
<protein>
    <submittedName>
        <fullName evidence="2">Uncharacterized protein</fullName>
    </submittedName>
</protein>
<dbReference type="EMBL" id="BPLR01020975">
    <property type="protein sequence ID" value="GIX84522.1"/>
    <property type="molecule type" value="Genomic_DNA"/>
</dbReference>
<dbReference type="AlphaFoldDB" id="A0AAV4NMQ4"/>
<reference evidence="2 3" key="1">
    <citation type="submission" date="2021-06" db="EMBL/GenBank/DDBJ databases">
        <title>Caerostris extrusa draft genome.</title>
        <authorList>
            <person name="Kono N."/>
            <person name="Arakawa K."/>
        </authorList>
    </citation>
    <scope>NUCLEOTIDE SEQUENCE [LARGE SCALE GENOMIC DNA]</scope>
</reference>
<evidence type="ECO:0000256" key="1">
    <source>
        <dbReference type="SAM" id="Phobius"/>
    </source>
</evidence>
<organism evidence="2 3">
    <name type="scientific">Caerostris extrusa</name>
    <name type="common">Bark spider</name>
    <name type="synonym">Caerostris bankana</name>
    <dbReference type="NCBI Taxonomy" id="172846"/>
    <lineage>
        <taxon>Eukaryota</taxon>
        <taxon>Metazoa</taxon>
        <taxon>Ecdysozoa</taxon>
        <taxon>Arthropoda</taxon>
        <taxon>Chelicerata</taxon>
        <taxon>Arachnida</taxon>
        <taxon>Araneae</taxon>
        <taxon>Araneomorphae</taxon>
        <taxon>Entelegynae</taxon>
        <taxon>Araneoidea</taxon>
        <taxon>Araneidae</taxon>
        <taxon>Caerostris</taxon>
    </lineage>
</organism>
<name>A0AAV4NMQ4_CAEEX</name>
<comment type="caution">
    <text evidence="2">The sequence shown here is derived from an EMBL/GenBank/DDBJ whole genome shotgun (WGS) entry which is preliminary data.</text>
</comment>
<keyword evidence="3" id="KW-1185">Reference proteome</keyword>
<gene>
    <name evidence="2" type="ORF">CEXT_753651</name>
</gene>
<proteinExistence type="predicted"/>
<keyword evidence="1" id="KW-0812">Transmembrane</keyword>